<dbReference type="SUPFAM" id="SSF88946">
    <property type="entry name" value="Sigma2 domain of RNA polymerase sigma factors"/>
    <property type="match status" value="1"/>
</dbReference>
<dbReference type="InterPro" id="IPR013325">
    <property type="entry name" value="RNA_pol_sigma_r2"/>
</dbReference>
<dbReference type="STRING" id="1797197.A2Y75_03790"/>
<name>A0A1F2WHM7_9ACTN</name>
<dbReference type="Gene3D" id="1.20.140.160">
    <property type="match status" value="1"/>
</dbReference>
<gene>
    <name evidence="7" type="ORF">A2Y75_03790</name>
</gene>
<dbReference type="Pfam" id="PF04542">
    <property type="entry name" value="Sigma70_r2"/>
    <property type="match status" value="1"/>
</dbReference>
<sequence>MERKGVAAAEVDLLKRIREDNDASAKEAFFARYEDLLHRFAHKYQSDRLPYEDAYQLAALGLMKALGRYDTNRGVSFITFAYPTVEGELKKHYRDHLELIRLPRPLRDLRQHINSESRRMWEEEGREPDVKILSQRLHASEENIIEALAAQQCSSVFSLDSTYGEGSDEAPLSFFIGAVDPAYEEVERNVVLEKALASLPARHRRVMQLRLKNSWTQTKIARELNISQMHVSRLIREAVGMLQSMCGVREEEPA</sequence>
<dbReference type="AlphaFoldDB" id="A0A1F2WHM7"/>
<keyword evidence="3" id="KW-0238">DNA-binding</keyword>
<dbReference type="EMBL" id="MELK01000047">
    <property type="protein sequence ID" value="OFW56331.1"/>
    <property type="molecule type" value="Genomic_DNA"/>
</dbReference>
<evidence type="ECO:0000256" key="3">
    <source>
        <dbReference type="ARBA" id="ARBA00023125"/>
    </source>
</evidence>
<dbReference type="InterPro" id="IPR013324">
    <property type="entry name" value="RNA_pol_sigma_r3/r4-like"/>
</dbReference>
<evidence type="ECO:0008006" key="9">
    <source>
        <dbReference type="Google" id="ProtNLM"/>
    </source>
</evidence>
<evidence type="ECO:0000256" key="4">
    <source>
        <dbReference type="ARBA" id="ARBA00023163"/>
    </source>
</evidence>
<reference evidence="7 8" key="1">
    <citation type="journal article" date="2016" name="Nat. Commun.">
        <title>Thousands of microbial genomes shed light on interconnected biogeochemical processes in an aquifer system.</title>
        <authorList>
            <person name="Anantharaman K."/>
            <person name="Brown C.T."/>
            <person name="Hug L.A."/>
            <person name="Sharon I."/>
            <person name="Castelle C.J."/>
            <person name="Probst A.J."/>
            <person name="Thomas B.C."/>
            <person name="Singh A."/>
            <person name="Wilkins M.J."/>
            <person name="Karaoz U."/>
            <person name="Brodie E.L."/>
            <person name="Williams K.H."/>
            <person name="Hubbard S.S."/>
            <person name="Banfield J.F."/>
        </authorList>
    </citation>
    <scope>NUCLEOTIDE SEQUENCE [LARGE SCALE GENOMIC DNA]</scope>
</reference>
<dbReference type="Gene3D" id="1.20.120.1810">
    <property type="match status" value="1"/>
</dbReference>
<evidence type="ECO:0000259" key="5">
    <source>
        <dbReference type="Pfam" id="PF04542"/>
    </source>
</evidence>
<evidence type="ECO:0000256" key="1">
    <source>
        <dbReference type="ARBA" id="ARBA00023015"/>
    </source>
</evidence>
<proteinExistence type="predicted"/>
<dbReference type="GO" id="GO:0016987">
    <property type="term" value="F:sigma factor activity"/>
    <property type="evidence" value="ECO:0007669"/>
    <property type="project" value="UniProtKB-KW"/>
</dbReference>
<dbReference type="InterPro" id="IPR007627">
    <property type="entry name" value="RNA_pol_sigma70_r2"/>
</dbReference>
<accession>A0A1F2WHM7</accession>
<dbReference type="InterPro" id="IPR014284">
    <property type="entry name" value="RNA_pol_sigma-70_dom"/>
</dbReference>
<feature type="domain" description="RNA polymerase sigma-70 region 2" evidence="5">
    <location>
        <begin position="30"/>
        <end position="96"/>
    </location>
</feature>
<dbReference type="InterPro" id="IPR007630">
    <property type="entry name" value="RNA_pol_sigma70_r4"/>
</dbReference>
<evidence type="ECO:0000256" key="2">
    <source>
        <dbReference type="ARBA" id="ARBA00023082"/>
    </source>
</evidence>
<comment type="caution">
    <text evidence="7">The sequence shown here is derived from an EMBL/GenBank/DDBJ whole genome shotgun (WGS) entry which is preliminary data.</text>
</comment>
<keyword evidence="2" id="KW-0731">Sigma factor</keyword>
<feature type="domain" description="RNA polymerase sigma-70 region 4" evidence="6">
    <location>
        <begin position="195"/>
        <end position="242"/>
    </location>
</feature>
<dbReference type="GO" id="GO:0003677">
    <property type="term" value="F:DNA binding"/>
    <property type="evidence" value="ECO:0007669"/>
    <property type="project" value="UniProtKB-KW"/>
</dbReference>
<dbReference type="NCBIfam" id="TIGR02937">
    <property type="entry name" value="sigma70-ECF"/>
    <property type="match status" value="1"/>
</dbReference>
<organism evidence="7 8">
    <name type="scientific">Candidatus Solincola sediminis</name>
    <dbReference type="NCBI Taxonomy" id="1797199"/>
    <lineage>
        <taxon>Bacteria</taxon>
        <taxon>Bacillati</taxon>
        <taxon>Actinomycetota</taxon>
        <taxon>Candidatus Geothermincolia</taxon>
        <taxon>Candidatus Geothermincolales</taxon>
        <taxon>Candidatus Geothermincolaceae</taxon>
        <taxon>Candidatus Solincola</taxon>
    </lineage>
</organism>
<evidence type="ECO:0000259" key="6">
    <source>
        <dbReference type="Pfam" id="PF04545"/>
    </source>
</evidence>
<evidence type="ECO:0000313" key="8">
    <source>
        <dbReference type="Proteomes" id="UP000177876"/>
    </source>
</evidence>
<keyword evidence="4" id="KW-0804">Transcription</keyword>
<evidence type="ECO:0000313" key="7">
    <source>
        <dbReference type="EMBL" id="OFW56331.1"/>
    </source>
</evidence>
<dbReference type="PANTHER" id="PTHR30385:SF4">
    <property type="entry name" value="RNA POLYMERASE SIGMA-E FACTOR"/>
    <property type="match status" value="1"/>
</dbReference>
<dbReference type="GO" id="GO:0006352">
    <property type="term" value="P:DNA-templated transcription initiation"/>
    <property type="evidence" value="ECO:0007669"/>
    <property type="project" value="InterPro"/>
</dbReference>
<dbReference type="Pfam" id="PF04545">
    <property type="entry name" value="Sigma70_r4"/>
    <property type="match status" value="1"/>
</dbReference>
<dbReference type="PANTHER" id="PTHR30385">
    <property type="entry name" value="SIGMA FACTOR F FLAGELLAR"/>
    <property type="match status" value="1"/>
</dbReference>
<keyword evidence="1" id="KW-0805">Transcription regulation</keyword>
<dbReference type="Proteomes" id="UP000177876">
    <property type="component" value="Unassembled WGS sequence"/>
</dbReference>
<protein>
    <recommendedName>
        <fullName evidence="9">Sigma-70 family RNA polymerase sigma factor</fullName>
    </recommendedName>
</protein>
<dbReference type="CDD" id="cd06171">
    <property type="entry name" value="Sigma70_r4"/>
    <property type="match status" value="1"/>
</dbReference>
<dbReference type="SUPFAM" id="SSF88659">
    <property type="entry name" value="Sigma3 and sigma4 domains of RNA polymerase sigma factors"/>
    <property type="match status" value="2"/>
</dbReference>